<gene>
    <name evidence="10" type="ORF">IAD41_07645</name>
</gene>
<dbReference type="Proteomes" id="UP000824139">
    <property type="component" value="Unassembled WGS sequence"/>
</dbReference>
<feature type="coiled-coil region" evidence="8">
    <location>
        <begin position="348"/>
        <end position="382"/>
    </location>
</feature>
<dbReference type="PANTHER" id="PTHR30026">
    <property type="entry name" value="OUTER MEMBRANE PROTEIN TOLC"/>
    <property type="match status" value="1"/>
</dbReference>
<evidence type="ECO:0000256" key="9">
    <source>
        <dbReference type="SAM" id="SignalP"/>
    </source>
</evidence>
<keyword evidence="9" id="KW-0732">Signal</keyword>
<comment type="similarity">
    <text evidence="2">Belongs to the outer membrane factor (OMF) (TC 1.B.17) family.</text>
</comment>
<dbReference type="GO" id="GO:0015288">
    <property type="term" value="F:porin activity"/>
    <property type="evidence" value="ECO:0007669"/>
    <property type="project" value="TreeGrafter"/>
</dbReference>
<evidence type="ECO:0000256" key="4">
    <source>
        <dbReference type="ARBA" id="ARBA00022452"/>
    </source>
</evidence>
<evidence type="ECO:0000256" key="3">
    <source>
        <dbReference type="ARBA" id="ARBA00022448"/>
    </source>
</evidence>
<keyword evidence="7" id="KW-0998">Cell outer membrane</keyword>
<dbReference type="EMBL" id="DVJO01000167">
    <property type="protein sequence ID" value="HIS83461.1"/>
    <property type="molecule type" value="Genomic_DNA"/>
</dbReference>
<comment type="caution">
    <text evidence="10">The sequence shown here is derived from an EMBL/GenBank/DDBJ whole genome shotgun (WGS) entry which is preliminary data.</text>
</comment>
<keyword evidence="3" id="KW-0813">Transport</keyword>
<reference evidence="10" key="1">
    <citation type="submission" date="2020-10" db="EMBL/GenBank/DDBJ databases">
        <authorList>
            <person name="Gilroy R."/>
        </authorList>
    </citation>
    <scope>NUCLEOTIDE SEQUENCE</scope>
    <source>
        <strain evidence="10">CHK152-2994</strain>
    </source>
</reference>
<reference evidence="10" key="2">
    <citation type="journal article" date="2021" name="PeerJ">
        <title>Extensive microbial diversity within the chicken gut microbiome revealed by metagenomics and culture.</title>
        <authorList>
            <person name="Gilroy R."/>
            <person name="Ravi A."/>
            <person name="Getino M."/>
            <person name="Pursley I."/>
            <person name="Horton D.L."/>
            <person name="Alikhan N.F."/>
            <person name="Baker D."/>
            <person name="Gharbi K."/>
            <person name="Hall N."/>
            <person name="Watson M."/>
            <person name="Adriaenssens E.M."/>
            <person name="Foster-Nyarko E."/>
            <person name="Jarju S."/>
            <person name="Secka A."/>
            <person name="Antonio M."/>
            <person name="Oren A."/>
            <person name="Chaudhuri R.R."/>
            <person name="La Ragione R."/>
            <person name="Hildebrand F."/>
            <person name="Pallen M.J."/>
        </authorList>
    </citation>
    <scope>NUCLEOTIDE SEQUENCE</scope>
    <source>
        <strain evidence="10">CHK152-2994</strain>
    </source>
</reference>
<evidence type="ECO:0000256" key="7">
    <source>
        <dbReference type="ARBA" id="ARBA00023237"/>
    </source>
</evidence>
<feature type="signal peptide" evidence="9">
    <location>
        <begin position="1"/>
        <end position="24"/>
    </location>
</feature>
<dbReference type="SUPFAM" id="SSF56954">
    <property type="entry name" value="Outer membrane efflux proteins (OEP)"/>
    <property type="match status" value="1"/>
</dbReference>
<keyword evidence="4" id="KW-1134">Transmembrane beta strand</keyword>
<dbReference type="InterPro" id="IPR003423">
    <property type="entry name" value="OMP_efflux"/>
</dbReference>
<accession>A0A9D1FXV9</accession>
<dbReference type="GO" id="GO:0009279">
    <property type="term" value="C:cell outer membrane"/>
    <property type="evidence" value="ECO:0007669"/>
    <property type="project" value="UniProtKB-SubCell"/>
</dbReference>
<dbReference type="GO" id="GO:0015562">
    <property type="term" value="F:efflux transmembrane transporter activity"/>
    <property type="evidence" value="ECO:0007669"/>
    <property type="project" value="InterPro"/>
</dbReference>
<comment type="subcellular location">
    <subcellularLocation>
        <location evidence="1">Cell outer membrane</location>
    </subcellularLocation>
</comment>
<evidence type="ECO:0000256" key="6">
    <source>
        <dbReference type="ARBA" id="ARBA00023136"/>
    </source>
</evidence>
<keyword evidence="5" id="KW-0812">Transmembrane</keyword>
<feature type="chain" id="PRO_5039039752" evidence="9">
    <location>
        <begin position="25"/>
        <end position="509"/>
    </location>
</feature>
<dbReference type="Gene3D" id="1.20.1600.10">
    <property type="entry name" value="Outer membrane efflux proteins (OEP)"/>
    <property type="match status" value="1"/>
</dbReference>
<dbReference type="GO" id="GO:1990281">
    <property type="term" value="C:efflux pump complex"/>
    <property type="evidence" value="ECO:0007669"/>
    <property type="project" value="TreeGrafter"/>
</dbReference>
<dbReference type="PROSITE" id="PS51257">
    <property type="entry name" value="PROKAR_LIPOPROTEIN"/>
    <property type="match status" value="1"/>
</dbReference>
<evidence type="ECO:0000313" key="10">
    <source>
        <dbReference type="EMBL" id="HIS83461.1"/>
    </source>
</evidence>
<evidence type="ECO:0000256" key="8">
    <source>
        <dbReference type="SAM" id="Coils"/>
    </source>
</evidence>
<evidence type="ECO:0000256" key="5">
    <source>
        <dbReference type="ARBA" id="ARBA00022692"/>
    </source>
</evidence>
<keyword evidence="8" id="KW-0175">Coiled coil</keyword>
<sequence length="509" mass="57947">MKIIIILKILFGSLFLFISLSACAIEEPSVQEGAVLSLDECVSVAINNSPVIKGKAYNLQVAISNVGIAKSAYFPNLGYDAGIYQDYNSNKNYNGSSNRELPQVNVYLSQLLWNFGKTNSIIRMERFYKLASEYEFLDSICNTIYDVKIHYYALLKAQSEVEIAKNNVYLNEDHLTKAHELSLKDKNRKADYTNAKINLSEAKILLLDAQNNYDLALADLANSLYIAPAPEFSIQKVDTFNFSDVYMPESILTKPTDDKNIIDVALKTKIEKNETSKIKKLPYTMNDSFSIAEKNSPDLSVLDATLSAMKQSLIAVKRQYFPDLTGNVGYGFNNTREYSNSSLMMSVNMSSAVNIKQLKHEIDRAEAEVNIAANDIEKFRQNLYFAVKKAFLNVLRSEKQVKSSEQKLIQSKENFDLVNSAYNDEEADYIAYQKAREDFNNSKIHYVKMLYEYNTSLANLEIAMHTHVDNLHERAEHAMQYHYKDLLKKLDASLECDGHEHEHIDEPEN</sequence>
<dbReference type="InterPro" id="IPR051906">
    <property type="entry name" value="TolC-like"/>
</dbReference>
<keyword evidence="6" id="KW-0472">Membrane</keyword>
<dbReference type="PANTHER" id="PTHR30026:SF20">
    <property type="entry name" value="OUTER MEMBRANE PROTEIN TOLC"/>
    <property type="match status" value="1"/>
</dbReference>
<evidence type="ECO:0000256" key="2">
    <source>
        <dbReference type="ARBA" id="ARBA00007613"/>
    </source>
</evidence>
<organism evidence="10 11">
    <name type="scientific">Candidatus Scatenecus faecavium</name>
    <dbReference type="NCBI Taxonomy" id="2840915"/>
    <lineage>
        <taxon>Bacteria</taxon>
        <taxon>Candidatus Scatenecus</taxon>
    </lineage>
</organism>
<proteinExistence type="inferred from homology"/>
<dbReference type="AlphaFoldDB" id="A0A9D1FXV9"/>
<name>A0A9D1FXV9_9BACT</name>
<dbReference type="Pfam" id="PF02321">
    <property type="entry name" value="OEP"/>
    <property type="match status" value="2"/>
</dbReference>
<evidence type="ECO:0000256" key="1">
    <source>
        <dbReference type="ARBA" id="ARBA00004442"/>
    </source>
</evidence>
<evidence type="ECO:0000313" key="11">
    <source>
        <dbReference type="Proteomes" id="UP000824139"/>
    </source>
</evidence>
<protein>
    <submittedName>
        <fullName evidence="10">TolC family protein</fullName>
    </submittedName>
</protein>